<organism evidence="1 2">
    <name type="scientific">Avena sativa</name>
    <name type="common">Oat</name>
    <dbReference type="NCBI Taxonomy" id="4498"/>
    <lineage>
        <taxon>Eukaryota</taxon>
        <taxon>Viridiplantae</taxon>
        <taxon>Streptophyta</taxon>
        <taxon>Embryophyta</taxon>
        <taxon>Tracheophyta</taxon>
        <taxon>Spermatophyta</taxon>
        <taxon>Magnoliopsida</taxon>
        <taxon>Liliopsida</taxon>
        <taxon>Poales</taxon>
        <taxon>Poaceae</taxon>
        <taxon>BOP clade</taxon>
        <taxon>Pooideae</taxon>
        <taxon>Poodae</taxon>
        <taxon>Poeae</taxon>
        <taxon>Poeae Chloroplast Group 1 (Aveneae type)</taxon>
        <taxon>Aveninae</taxon>
        <taxon>Avena</taxon>
    </lineage>
</organism>
<reference evidence="1" key="2">
    <citation type="submission" date="2025-09" db="UniProtKB">
        <authorList>
            <consortium name="EnsemblPlants"/>
        </authorList>
    </citation>
    <scope>IDENTIFICATION</scope>
</reference>
<keyword evidence="2" id="KW-1185">Reference proteome</keyword>
<name>A0ACD6AFR4_AVESA</name>
<proteinExistence type="predicted"/>
<sequence>MERKQGGCCLAPRYGGATTGQEAWQMGNIMLKFRPIAPKPAAMAPAPMTPPVTTAAALGAAGKGKRKAAAGGRGRRGRKPKKATTTTTRAVVTAAAPATQKVDLRKDKPPLSSPSSSSSGTTSVDSSTPPPPPPAKESFPAMPPRADLAPAHVLLRPVASCVTIESVTATWREGEAPSAAASCGGVDEAPAFVSDQWGRVTWMNLAFSRAASAGDAATVPPGPASDAGVVLAARDGAAVPAWGTCAGFTCRVRVTYDACARRGSLVAPCDVWRLDAGCYLWRLDLQATLTLSLGGLL</sequence>
<reference evidence="1" key="1">
    <citation type="submission" date="2021-05" db="EMBL/GenBank/DDBJ databases">
        <authorList>
            <person name="Scholz U."/>
            <person name="Mascher M."/>
            <person name="Fiebig A."/>
        </authorList>
    </citation>
    <scope>NUCLEOTIDE SEQUENCE [LARGE SCALE GENOMIC DNA]</scope>
</reference>
<dbReference type="EnsemblPlants" id="AVESA.00010b.r2.7DG1349070.1">
    <property type="protein sequence ID" value="AVESA.00010b.r2.7DG1349070.1.CDS.1"/>
    <property type="gene ID" value="AVESA.00010b.r2.7DG1349070"/>
</dbReference>
<evidence type="ECO:0000313" key="1">
    <source>
        <dbReference type="EnsemblPlants" id="AVESA.00010b.r2.7DG1349070.1.CDS.1"/>
    </source>
</evidence>
<dbReference type="Proteomes" id="UP001732700">
    <property type="component" value="Chromosome 7D"/>
</dbReference>
<protein>
    <submittedName>
        <fullName evidence="1">Uncharacterized protein</fullName>
    </submittedName>
</protein>
<accession>A0ACD6AFR4</accession>
<evidence type="ECO:0000313" key="2">
    <source>
        <dbReference type="Proteomes" id="UP001732700"/>
    </source>
</evidence>